<dbReference type="Pfam" id="PF25919">
    <property type="entry name" value="BSH_CusB"/>
    <property type="match status" value="1"/>
</dbReference>
<feature type="domain" description="CzcB-like C-terminal circularly permuted SH3-like" evidence="8">
    <location>
        <begin position="330"/>
        <end position="391"/>
    </location>
</feature>
<evidence type="ECO:0000259" key="3">
    <source>
        <dbReference type="Pfam" id="PF11827"/>
    </source>
</evidence>
<gene>
    <name evidence="9" type="ORF">ACFSQ0_00290</name>
</gene>
<dbReference type="InterPro" id="IPR058792">
    <property type="entry name" value="Beta-barrel_RND_2"/>
</dbReference>
<reference evidence="10" key="1">
    <citation type="journal article" date="2019" name="Int. J. Syst. Evol. Microbiol.">
        <title>The Global Catalogue of Microorganisms (GCM) 10K type strain sequencing project: providing services to taxonomists for standard genome sequencing and annotation.</title>
        <authorList>
            <consortium name="The Broad Institute Genomics Platform"/>
            <consortium name="The Broad Institute Genome Sequencing Center for Infectious Disease"/>
            <person name="Wu L."/>
            <person name="Ma J."/>
        </authorList>
    </citation>
    <scope>NUCLEOTIDE SEQUENCE [LARGE SCALE GENOMIC DNA]</scope>
    <source>
        <strain evidence="10">KCTC 42255</strain>
    </source>
</reference>
<name>A0ABW5SAR5_9FLAO</name>
<evidence type="ECO:0000256" key="1">
    <source>
        <dbReference type="ARBA" id="ARBA00009477"/>
    </source>
</evidence>
<feature type="domain" description="Heavy metal binding" evidence="4">
    <location>
        <begin position="44"/>
        <end position="69"/>
    </location>
</feature>
<protein>
    <submittedName>
        <fullName evidence="9">Efflux RND transporter periplasmic adaptor subunit</fullName>
    </submittedName>
</protein>
<evidence type="ECO:0000259" key="8">
    <source>
        <dbReference type="Pfam" id="PF25975"/>
    </source>
</evidence>
<organism evidence="9 10">
    <name type="scientific">Mesonia sediminis</name>
    <dbReference type="NCBI Taxonomy" id="1703946"/>
    <lineage>
        <taxon>Bacteria</taxon>
        <taxon>Pseudomonadati</taxon>
        <taxon>Bacteroidota</taxon>
        <taxon>Flavobacteriia</taxon>
        <taxon>Flavobacteriales</taxon>
        <taxon>Flavobacteriaceae</taxon>
        <taxon>Mesonia</taxon>
    </lineage>
</organism>
<evidence type="ECO:0000259" key="7">
    <source>
        <dbReference type="Pfam" id="PF25954"/>
    </source>
</evidence>
<feature type="domain" description="DUF3347" evidence="3">
    <location>
        <begin position="446"/>
        <end position="533"/>
    </location>
</feature>
<accession>A0ABW5SAR5</accession>
<comment type="caution">
    <text evidence="9">The sequence shown here is derived from an EMBL/GenBank/DDBJ whole genome shotgun (WGS) entry which is preliminary data.</text>
</comment>
<evidence type="ECO:0000313" key="10">
    <source>
        <dbReference type="Proteomes" id="UP001597357"/>
    </source>
</evidence>
<evidence type="ECO:0000259" key="4">
    <source>
        <dbReference type="Pfam" id="PF19335"/>
    </source>
</evidence>
<evidence type="ECO:0000259" key="5">
    <source>
        <dbReference type="Pfam" id="PF25869"/>
    </source>
</evidence>
<dbReference type="InterPro" id="IPR006143">
    <property type="entry name" value="RND_pump_MFP"/>
</dbReference>
<dbReference type="Gene3D" id="6.10.140.730">
    <property type="match status" value="1"/>
</dbReference>
<dbReference type="Pfam" id="PF25954">
    <property type="entry name" value="Beta-barrel_RND_2"/>
    <property type="match status" value="1"/>
</dbReference>
<dbReference type="Proteomes" id="UP001597357">
    <property type="component" value="Unassembled WGS sequence"/>
</dbReference>
<dbReference type="Pfam" id="PF11827">
    <property type="entry name" value="DUF3347"/>
    <property type="match status" value="1"/>
</dbReference>
<proteinExistence type="inferred from homology"/>
<dbReference type="NCBIfam" id="TIGR01730">
    <property type="entry name" value="RND_mfp"/>
    <property type="match status" value="1"/>
</dbReference>
<dbReference type="Gene3D" id="2.40.30.170">
    <property type="match status" value="1"/>
</dbReference>
<dbReference type="Pfam" id="PF25975">
    <property type="entry name" value="CzcB_C"/>
    <property type="match status" value="1"/>
</dbReference>
<evidence type="ECO:0000313" key="9">
    <source>
        <dbReference type="EMBL" id="MFD2696424.1"/>
    </source>
</evidence>
<dbReference type="InterPro" id="IPR021782">
    <property type="entry name" value="DUF3347"/>
</dbReference>
<dbReference type="SUPFAM" id="SSF111369">
    <property type="entry name" value="HlyD-like secretion proteins"/>
    <property type="match status" value="1"/>
</dbReference>
<dbReference type="InterPro" id="IPR058649">
    <property type="entry name" value="CzcB_C"/>
</dbReference>
<dbReference type="Pfam" id="PF19335">
    <property type="entry name" value="HMBD"/>
    <property type="match status" value="1"/>
</dbReference>
<dbReference type="InterPro" id="IPR051909">
    <property type="entry name" value="MFP_Cation_Efflux"/>
</dbReference>
<dbReference type="InterPro" id="IPR058790">
    <property type="entry name" value="BSH_CusB"/>
</dbReference>
<sequence length="586" mass="64661">MKTSSLLTYAGLLLLGLGLGWWLFGGNQEASDTAEPASAQAQMWTCSMHPQIMQPEPGDCPLCGMDLIKADTGAEGLRPEQFKLTPRAMALANIQTQVVGEPGSTPQRLQLSGKIAENEKANAVQVSYFAGRIERLYVNATGERVKKGQLLAQVYAPELYAAQQELITASKMKEQQPALYNAVRKKLRLWKISDAQIARIEKSGEVQAAFPIYATVTGTLTQKLVEQGDYVAQGEPLFKIANLNTVWANFDVYEHQISQLEPGQSIRVRAASYPDKSFEAKVDFIDPLLNADTRTLNLRVVLDNTEGLFKPGMFVTAELEQASNATAQMQIPASAVLWTGERSVVYLKAQPDAPVFEMQEVQLGTKIGDSYTLLDGLKPGDELVTHGTFTLDAAAQLQAKPSMMNRQDNEQAHHQQTDEGLSLSFNPNTPNLEAPETFTNKLQQAYTAYLDLKDALVESEQTKAQQAALQLYKETQNLDRPALSDSAQATWQKLYPGMLEKTKAISQVESLENQRKDFIALSLYWIQALQAFALPTPTYVAYCPMADSDQGAYWLSAEPGIRNPYFGEAMLKCGEVKQTLNSNNTP</sequence>
<dbReference type="PANTHER" id="PTHR30097:SF4">
    <property type="entry name" value="SLR6042 PROTEIN"/>
    <property type="match status" value="1"/>
</dbReference>
<evidence type="ECO:0000259" key="6">
    <source>
        <dbReference type="Pfam" id="PF25919"/>
    </source>
</evidence>
<dbReference type="PANTHER" id="PTHR30097">
    <property type="entry name" value="CATION EFFLUX SYSTEM PROTEIN CUSB"/>
    <property type="match status" value="1"/>
</dbReference>
<keyword evidence="2" id="KW-0813">Transport</keyword>
<dbReference type="InterPro" id="IPR058791">
    <property type="entry name" value="3HB_CusB"/>
</dbReference>
<dbReference type="InterPro" id="IPR045800">
    <property type="entry name" value="HMBD"/>
</dbReference>
<dbReference type="EMBL" id="JBHULZ010000002">
    <property type="protein sequence ID" value="MFD2696424.1"/>
    <property type="molecule type" value="Genomic_DNA"/>
</dbReference>
<dbReference type="RefSeq" id="WP_379042491.1">
    <property type="nucleotide sequence ID" value="NZ_JBHULZ010000002.1"/>
</dbReference>
<comment type="similarity">
    <text evidence="1">Belongs to the membrane fusion protein (MFP) (TC 8.A.1) family.</text>
</comment>
<feature type="domain" description="CusB-like beta-barrel" evidence="7">
    <location>
        <begin position="245"/>
        <end position="322"/>
    </location>
</feature>
<dbReference type="Gene3D" id="2.40.420.20">
    <property type="match status" value="1"/>
</dbReference>
<dbReference type="Pfam" id="PF25869">
    <property type="entry name" value="3HB_CusB"/>
    <property type="match status" value="1"/>
</dbReference>
<keyword evidence="10" id="KW-1185">Reference proteome</keyword>
<feature type="domain" description="CusB-like barrel-sandwich hybrid" evidence="6">
    <location>
        <begin position="129"/>
        <end position="241"/>
    </location>
</feature>
<evidence type="ECO:0000256" key="2">
    <source>
        <dbReference type="ARBA" id="ARBA00022448"/>
    </source>
</evidence>
<feature type="domain" description="CusB-like three alpha-helical bundle" evidence="5">
    <location>
        <begin position="158"/>
        <end position="208"/>
    </location>
</feature>